<gene>
    <name evidence="1" type="ORF">SAMN05421647_11141</name>
</gene>
<dbReference type="EMBL" id="FTMN01000011">
    <property type="protein sequence ID" value="SIQ91118.1"/>
    <property type="molecule type" value="Genomic_DNA"/>
</dbReference>
<protein>
    <recommendedName>
        <fullName evidence="3">HTH OST-type domain-containing protein</fullName>
    </recommendedName>
</protein>
<evidence type="ECO:0008006" key="3">
    <source>
        <dbReference type="Google" id="ProtNLM"/>
    </source>
</evidence>
<dbReference type="InterPro" id="IPR041966">
    <property type="entry name" value="LOTUS-like"/>
</dbReference>
<dbReference type="RefSeq" id="WP_076465500.1">
    <property type="nucleotide sequence ID" value="NZ_FTMN01000011.1"/>
</dbReference>
<evidence type="ECO:0000313" key="1">
    <source>
        <dbReference type="EMBL" id="SIQ91118.1"/>
    </source>
</evidence>
<sequence>MPEDDDQAQAAVHEIQRKVGRNLLMFQEFERLFKVLLIESDISGPAEQLLECREMRKARVHNKTLGYVTSELAQTVYGEESVSEDEDEYPGSLYFRIRITLSGEDSLYQEKQKELHASLVEARNELVHHLFHKFDFKPTAYKQIESYLDEQHERFLPEIDKLQRQLKAVDEARKIQSRVLSSQRYQQFFVDGVPSDETKFEGLMRELCELTRRDDGWMPLATAGKLLRGLPPEKVSKVYDELGVTKISNLKNRIEASQYLELKEETRNGQSTWLYRYKQTLEYDLAYFLEHVPKP</sequence>
<dbReference type="Gene3D" id="3.30.420.610">
    <property type="entry name" value="LOTUS domain-like"/>
    <property type="match status" value="1"/>
</dbReference>
<name>A0A1N6WM81_9GAMM</name>
<evidence type="ECO:0000313" key="2">
    <source>
        <dbReference type="Proteomes" id="UP000186895"/>
    </source>
</evidence>
<proteinExistence type="predicted"/>
<organism evidence="1 2">
    <name type="scientific">Marinobacterium stanieri</name>
    <dbReference type="NCBI Taxonomy" id="49186"/>
    <lineage>
        <taxon>Bacteria</taxon>
        <taxon>Pseudomonadati</taxon>
        <taxon>Pseudomonadota</taxon>
        <taxon>Gammaproteobacteria</taxon>
        <taxon>Oceanospirillales</taxon>
        <taxon>Oceanospirillaceae</taxon>
        <taxon>Marinobacterium</taxon>
    </lineage>
</organism>
<dbReference type="Proteomes" id="UP000186895">
    <property type="component" value="Unassembled WGS sequence"/>
</dbReference>
<accession>A0A1N6WM81</accession>
<dbReference type="AlphaFoldDB" id="A0A1N6WM81"/>
<keyword evidence="2" id="KW-1185">Reference proteome</keyword>
<reference evidence="1 2" key="1">
    <citation type="submission" date="2017-01" db="EMBL/GenBank/DDBJ databases">
        <authorList>
            <person name="Mah S.A."/>
            <person name="Swanson W.J."/>
            <person name="Moy G.W."/>
            <person name="Vacquier V.D."/>
        </authorList>
    </citation>
    <scope>NUCLEOTIDE SEQUENCE [LARGE SCALE GENOMIC DNA]</scope>
    <source>
        <strain evidence="1 2">DSM 7027</strain>
    </source>
</reference>
<dbReference type="STRING" id="49186.SAMN05421647_11141"/>